<dbReference type="Proteomes" id="UP000030645">
    <property type="component" value="Unassembled WGS sequence"/>
</dbReference>
<name>W9QW65_9ROSA</name>
<feature type="compositionally biased region" description="Polar residues" evidence="1">
    <location>
        <begin position="9"/>
        <end position="33"/>
    </location>
</feature>
<evidence type="ECO:0000256" key="1">
    <source>
        <dbReference type="SAM" id="MobiDB-lite"/>
    </source>
</evidence>
<keyword evidence="3" id="KW-1185">Reference proteome</keyword>
<evidence type="ECO:0000313" key="2">
    <source>
        <dbReference type="EMBL" id="EXB44737.1"/>
    </source>
</evidence>
<organism evidence="2 3">
    <name type="scientific">Morus notabilis</name>
    <dbReference type="NCBI Taxonomy" id="981085"/>
    <lineage>
        <taxon>Eukaryota</taxon>
        <taxon>Viridiplantae</taxon>
        <taxon>Streptophyta</taxon>
        <taxon>Embryophyta</taxon>
        <taxon>Tracheophyta</taxon>
        <taxon>Spermatophyta</taxon>
        <taxon>Magnoliopsida</taxon>
        <taxon>eudicotyledons</taxon>
        <taxon>Gunneridae</taxon>
        <taxon>Pentapetalae</taxon>
        <taxon>rosids</taxon>
        <taxon>fabids</taxon>
        <taxon>Rosales</taxon>
        <taxon>Moraceae</taxon>
        <taxon>Moreae</taxon>
        <taxon>Morus</taxon>
    </lineage>
</organism>
<reference evidence="3" key="1">
    <citation type="submission" date="2013-01" db="EMBL/GenBank/DDBJ databases">
        <title>Draft Genome Sequence of a Mulberry Tree, Morus notabilis C.K. Schneid.</title>
        <authorList>
            <person name="He N."/>
            <person name="Zhao S."/>
        </authorList>
    </citation>
    <scope>NUCLEOTIDE SEQUENCE</scope>
</reference>
<dbReference type="EMBL" id="KE343879">
    <property type="protein sequence ID" value="EXB44737.1"/>
    <property type="molecule type" value="Genomic_DNA"/>
</dbReference>
<accession>W9QW65</accession>
<feature type="compositionally biased region" description="Polar residues" evidence="1">
    <location>
        <begin position="45"/>
        <end position="59"/>
    </location>
</feature>
<sequence>MEAKEPRSEQSYYTTITPTVSKNESESNPNKVSTPEIGQKPPTPRTSGSRRASTFNTNCLKIPATPPLNHIDEGAETLEQRRHHTPTRQIYASIAHKPHLSKAY</sequence>
<protein>
    <submittedName>
        <fullName evidence="2">Uncharacterized protein</fullName>
    </submittedName>
</protein>
<evidence type="ECO:0000313" key="3">
    <source>
        <dbReference type="Proteomes" id="UP000030645"/>
    </source>
</evidence>
<dbReference type="AlphaFoldDB" id="W9QW65"/>
<gene>
    <name evidence="2" type="ORF">L484_007534</name>
</gene>
<feature type="region of interest" description="Disordered" evidence="1">
    <location>
        <begin position="1"/>
        <end position="70"/>
    </location>
</feature>
<proteinExistence type="predicted"/>